<organism evidence="2 3">
    <name type="scientific">Gordonia crocea</name>
    <dbReference type="NCBI Taxonomy" id="589162"/>
    <lineage>
        <taxon>Bacteria</taxon>
        <taxon>Bacillati</taxon>
        <taxon>Actinomycetota</taxon>
        <taxon>Actinomycetes</taxon>
        <taxon>Mycobacteriales</taxon>
        <taxon>Gordoniaceae</taxon>
        <taxon>Gordonia</taxon>
    </lineage>
</organism>
<protein>
    <recommendedName>
        <fullName evidence="1">ATPase BadF/BadG/BcrA/BcrD type domain-containing protein</fullName>
    </recommendedName>
</protein>
<dbReference type="InterPro" id="IPR043129">
    <property type="entry name" value="ATPase_NBD"/>
</dbReference>
<feature type="domain" description="ATPase BadF/BadG/BcrA/BcrD type" evidence="1">
    <location>
        <begin position="97"/>
        <end position="263"/>
    </location>
</feature>
<dbReference type="EMBL" id="BJOU01000001">
    <property type="protein sequence ID" value="GED98099.1"/>
    <property type="molecule type" value="Genomic_DNA"/>
</dbReference>
<gene>
    <name evidence="2" type="ORF">nbrc107697_21380</name>
</gene>
<reference evidence="3" key="1">
    <citation type="submission" date="2019-06" db="EMBL/GenBank/DDBJ databases">
        <title>Gordonia isolated from sludge of a wastewater treatment plant.</title>
        <authorList>
            <person name="Tamura T."/>
            <person name="Aoyama K."/>
            <person name="Kang Y."/>
            <person name="Saito S."/>
            <person name="Akiyama N."/>
            <person name="Yazawa K."/>
            <person name="Gonoi T."/>
            <person name="Mikami Y."/>
        </authorList>
    </citation>
    <scope>NUCLEOTIDE SEQUENCE [LARGE SCALE GENOMIC DNA]</scope>
    <source>
        <strain evidence="3">NBRC 107697</strain>
    </source>
</reference>
<dbReference type="InterPro" id="IPR002731">
    <property type="entry name" value="ATPase_BadF"/>
</dbReference>
<keyword evidence="3" id="KW-1185">Reference proteome</keyword>
<evidence type="ECO:0000313" key="2">
    <source>
        <dbReference type="EMBL" id="GED98099.1"/>
    </source>
</evidence>
<dbReference type="RefSeq" id="WP_228460775.1">
    <property type="nucleotide sequence ID" value="NZ_BJOU01000001.1"/>
</dbReference>
<evidence type="ECO:0000313" key="3">
    <source>
        <dbReference type="Proteomes" id="UP000444980"/>
    </source>
</evidence>
<dbReference type="Gene3D" id="3.30.420.40">
    <property type="match status" value="2"/>
</dbReference>
<accession>A0A7I9UYW1</accession>
<sequence>MSDAAQPRPRIAIDCGQTGARVRVVNAGAADTADPVEVPGVRTDHPVIPQVAALVSQALGGRQLPGAELGAGISGLTPGATRPAELLAACESIGVTRVAVAHDSVTAFLGANRLTPGAVVAAGTGVVTLGVGVSTAKVDGWGMFGDSGSGYWIGRAGVEAALRAFDGRGPGTALTRLAETEFGPLPEIYMIVQADPLRVRRTAGFAKVVAAAADDGDEVAQQIILGAADELAASVSAALRGAGWQSGDRWRVSWMGKVITTNPRLQNRFRERLAHTHPTVTVADPHGIPLDGVAQLLDLPEDHPITGLVAYAGR</sequence>
<dbReference type="Pfam" id="PF01869">
    <property type="entry name" value="BcrAD_BadFG"/>
    <property type="match status" value="1"/>
</dbReference>
<name>A0A7I9UYW1_9ACTN</name>
<dbReference type="SUPFAM" id="SSF53067">
    <property type="entry name" value="Actin-like ATPase domain"/>
    <property type="match status" value="1"/>
</dbReference>
<dbReference type="InterPro" id="IPR052519">
    <property type="entry name" value="Euk-type_GlcNAc_Kinase"/>
</dbReference>
<dbReference type="Proteomes" id="UP000444980">
    <property type="component" value="Unassembled WGS sequence"/>
</dbReference>
<dbReference type="PANTHER" id="PTHR43190:SF3">
    <property type="entry name" value="N-ACETYL-D-GLUCOSAMINE KINASE"/>
    <property type="match status" value="1"/>
</dbReference>
<proteinExistence type="predicted"/>
<comment type="caution">
    <text evidence="2">The sequence shown here is derived from an EMBL/GenBank/DDBJ whole genome shotgun (WGS) entry which is preliminary data.</text>
</comment>
<dbReference type="AlphaFoldDB" id="A0A7I9UYW1"/>
<evidence type="ECO:0000259" key="1">
    <source>
        <dbReference type="Pfam" id="PF01869"/>
    </source>
</evidence>
<dbReference type="PANTHER" id="PTHR43190">
    <property type="entry name" value="N-ACETYL-D-GLUCOSAMINE KINASE"/>
    <property type="match status" value="1"/>
</dbReference>